<comment type="caution">
    <text evidence="1">The sequence shown here is derived from an EMBL/GenBank/DDBJ whole genome shotgun (WGS) entry which is preliminary data.</text>
</comment>
<sequence length="100" mass="11251">MRPGGCRSMRDGAGRAMVIVFCRSIVVVFCRSIWSSSDDRWRSNSAGRVLNSDYVLLHLLHANSIEHLVDLVLGVDLGYQLCLCELASMLRKTYVGWFIS</sequence>
<reference evidence="1" key="1">
    <citation type="submission" date="2019-12" db="EMBL/GenBank/DDBJ databases">
        <title>Genome sequencing and annotation of Brassica cretica.</title>
        <authorList>
            <person name="Studholme D.J."/>
            <person name="Sarris P.F."/>
        </authorList>
    </citation>
    <scope>NUCLEOTIDE SEQUENCE</scope>
    <source>
        <strain evidence="1">PFS-001/15</strain>
        <tissue evidence="1">Leaf</tissue>
    </source>
</reference>
<name>A0A8S9JCV9_BRACR</name>
<dbReference type="AlphaFoldDB" id="A0A8S9JCV9"/>
<accession>A0A8S9JCV9</accession>
<protein>
    <submittedName>
        <fullName evidence="1">Uncharacterized protein</fullName>
    </submittedName>
</protein>
<dbReference type="Proteomes" id="UP000712281">
    <property type="component" value="Unassembled WGS sequence"/>
</dbReference>
<organism evidence="1 2">
    <name type="scientific">Brassica cretica</name>
    <name type="common">Mustard</name>
    <dbReference type="NCBI Taxonomy" id="69181"/>
    <lineage>
        <taxon>Eukaryota</taxon>
        <taxon>Viridiplantae</taxon>
        <taxon>Streptophyta</taxon>
        <taxon>Embryophyta</taxon>
        <taxon>Tracheophyta</taxon>
        <taxon>Spermatophyta</taxon>
        <taxon>Magnoliopsida</taxon>
        <taxon>eudicotyledons</taxon>
        <taxon>Gunneridae</taxon>
        <taxon>Pentapetalae</taxon>
        <taxon>rosids</taxon>
        <taxon>malvids</taxon>
        <taxon>Brassicales</taxon>
        <taxon>Brassicaceae</taxon>
        <taxon>Brassiceae</taxon>
        <taxon>Brassica</taxon>
    </lineage>
</organism>
<evidence type="ECO:0000313" key="1">
    <source>
        <dbReference type="EMBL" id="KAF2579242.1"/>
    </source>
</evidence>
<dbReference type="EMBL" id="QGKW02001660">
    <property type="protein sequence ID" value="KAF2579242.1"/>
    <property type="molecule type" value="Genomic_DNA"/>
</dbReference>
<gene>
    <name evidence="1" type="ORF">F2Q68_00005093</name>
</gene>
<evidence type="ECO:0000313" key="2">
    <source>
        <dbReference type="Proteomes" id="UP000712281"/>
    </source>
</evidence>
<proteinExistence type="predicted"/>